<dbReference type="EMBL" id="FZNM01000001">
    <property type="protein sequence ID" value="SNR25300.1"/>
    <property type="molecule type" value="Genomic_DNA"/>
</dbReference>
<proteinExistence type="predicted"/>
<dbReference type="OrthoDB" id="9809803at2"/>
<sequence>MTTLYRCITEDDTSRFCHRVSEALSKGWSLHGGPTMAWDPVQGVMRMGQAVTKQVQADYHPDMKLGSQ</sequence>
<protein>
    <submittedName>
        <fullName evidence="3">DUF1737 domain-containing protein</fullName>
    </submittedName>
</protein>
<dbReference type="Pfam" id="PF08410">
    <property type="entry name" value="DUF1737"/>
    <property type="match status" value="1"/>
</dbReference>
<evidence type="ECO:0000259" key="1">
    <source>
        <dbReference type="Pfam" id="PF08410"/>
    </source>
</evidence>
<gene>
    <name evidence="3" type="ORF">EYF88_01120</name>
    <name evidence="2" type="ORF">SAMN06265378_101397</name>
</gene>
<feature type="domain" description="DUF1737" evidence="1">
    <location>
        <begin position="3"/>
        <end position="53"/>
    </location>
</feature>
<organism evidence="2 4">
    <name type="scientific">Paracoccus sediminis</name>
    <dbReference type="NCBI Taxonomy" id="1214787"/>
    <lineage>
        <taxon>Bacteria</taxon>
        <taxon>Pseudomonadati</taxon>
        <taxon>Pseudomonadota</taxon>
        <taxon>Alphaproteobacteria</taxon>
        <taxon>Rhodobacterales</taxon>
        <taxon>Paracoccaceae</taxon>
        <taxon>Paracoccus</taxon>
    </lineage>
</organism>
<reference evidence="3 5" key="3">
    <citation type="submission" date="2019-02" db="EMBL/GenBank/DDBJ databases">
        <authorList>
            <person name="Zhang G."/>
        </authorList>
    </citation>
    <scope>NUCLEOTIDE SEQUENCE [LARGE SCALE GENOMIC DNA]</scope>
    <source>
        <strain evidence="3 5">CMB17</strain>
    </source>
</reference>
<dbReference type="EMBL" id="SIRL01000001">
    <property type="protein sequence ID" value="TBN52838.1"/>
    <property type="molecule type" value="Genomic_DNA"/>
</dbReference>
<evidence type="ECO:0000313" key="4">
    <source>
        <dbReference type="Proteomes" id="UP000198409"/>
    </source>
</evidence>
<dbReference type="Proteomes" id="UP000198409">
    <property type="component" value="Unassembled WGS sequence"/>
</dbReference>
<reference evidence="2" key="2">
    <citation type="submission" date="2017-06" db="EMBL/GenBank/DDBJ databases">
        <authorList>
            <person name="Kim H.J."/>
            <person name="Triplett B.A."/>
        </authorList>
    </citation>
    <scope>NUCLEOTIDE SEQUENCE [LARGE SCALE GENOMIC DNA]</scope>
    <source>
        <strain evidence="2">DSM 26170</strain>
    </source>
</reference>
<dbReference type="AlphaFoldDB" id="A0A238UT15"/>
<evidence type="ECO:0000313" key="5">
    <source>
        <dbReference type="Proteomes" id="UP000292859"/>
    </source>
</evidence>
<dbReference type="InterPro" id="IPR013619">
    <property type="entry name" value="DUF1737"/>
</dbReference>
<dbReference type="RefSeq" id="WP_089386487.1">
    <property type="nucleotide sequence ID" value="NZ_FZNM01000001.1"/>
</dbReference>
<name>A0A238UT15_9RHOB</name>
<dbReference type="Proteomes" id="UP000292859">
    <property type="component" value="Unassembled WGS sequence"/>
</dbReference>
<evidence type="ECO:0000313" key="2">
    <source>
        <dbReference type="EMBL" id="SNR25300.1"/>
    </source>
</evidence>
<evidence type="ECO:0000313" key="3">
    <source>
        <dbReference type="EMBL" id="TBN52838.1"/>
    </source>
</evidence>
<keyword evidence="5" id="KW-1185">Reference proteome</keyword>
<reference evidence="4" key="1">
    <citation type="submission" date="2017-06" db="EMBL/GenBank/DDBJ databases">
        <authorList>
            <person name="Varghese N."/>
            <person name="Submissions S."/>
        </authorList>
    </citation>
    <scope>NUCLEOTIDE SEQUENCE [LARGE SCALE GENOMIC DNA]</scope>
    <source>
        <strain evidence="4">DSM 26170</strain>
    </source>
</reference>
<accession>A0A238UT15</accession>